<dbReference type="AlphaFoldDB" id="A0A7Y0QG96"/>
<evidence type="ECO:0000256" key="2">
    <source>
        <dbReference type="ARBA" id="ARBA00023163"/>
    </source>
</evidence>
<sequence>MNHHLGSWVSALVDGQLPPAEAERALAHAAACPLCAEEVAAARQARRALSVARDVEPAPDLTARLLALAATADPQDVGRQEVRGRGARVLPLGSSAYAVPARALTGELASRRLPRMRLAAGSLVGVGVVTAGLFLLGEQPRVVPSTDPAEALSQLARAQGPGTGSASVVEVEVEVEVEQTPGTTSPSTGAAFGSAHDEAVLAWLRREGWTGPAALPEGYEVTSARLTHGATGSVGLELDLDGPDGRVVVTEEHGRLDVSGLDGATARTMAGYEVYELSRQPWHVVWQSQDTVVSLVAGAPADSLTDLVAGFPADGYDDRFPARITRGWDTVTGALARP</sequence>
<dbReference type="Proteomes" id="UP000562124">
    <property type="component" value="Unassembled WGS sequence"/>
</dbReference>
<dbReference type="Gene3D" id="1.10.10.1320">
    <property type="entry name" value="Anti-sigma factor, zinc-finger domain"/>
    <property type="match status" value="1"/>
</dbReference>
<dbReference type="RefSeq" id="WP_169324259.1">
    <property type="nucleotide sequence ID" value="NZ_JABCJJ010000007.1"/>
</dbReference>
<evidence type="ECO:0000256" key="1">
    <source>
        <dbReference type="ARBA" id="ARBA00023015"/>
    </source>
</evidence>
<dbReference type="InterPro" id="IPR027383">
    <property type="entry name" value="Znf_put"/>
</dbReference>
<organism evidence="4 5">
    <name type="scientific">Cellulomonas fimi</name>
    <dbReference type="NCBI Taxonomy" id="1708"/>
    <lineage>
        <taxon>Bacteria</taxon>
        <taxon>Bacillati</taxon>
        <taxon>Actinomycetota</taxon>
        <taxon>Actinomycetes</taxon>
        <taxon>Micrococcales</taxon>
        <taxon>Cellulomonadaceae</taxon>
        <taxon>Cellulomonas</taxon>
    </lineage>
</organism>
<keyword evidence="2" id="KW-0804">Transcription</keyword>
<accession>A0A7Y0QG96</accession>
<evidence type="ECO:0000259" key="3">
    <source>
        <dbReference type="Pfam" id="PF13490"/>
    </source>
</evidence>
<evidence type="ECO:0000313" key="5">
    <source>
        <dbReference type="Proteomes" id="UP000562124"/>
    </source>
</evidence>
<feature type="domain" description="Putative zinc-finger" evidence="3">
    <location>
        <begin position="9"/>
        <end position="35"/>
    </location>
</feature>
<name>A0A7Y0QG96_CELFI</name>
<dbReference type="EMBL" id="JABCJJ010000007">
    <property type="protein sequence ID" value="NMR19891.1"/>
    <property type="molecule type" value="Genomic_DNA"/>
</dbReference>
<gene>
    <name evidence="4" type="ORF">HIR71_06580</name>
</gene>
<reference evidence="4 5" key="1">
    <citation type="submission" date="2020-04" db="EMBL/GenBank/DDBJ databases">
        <title>Sequencing and Assembly of C. fimi.</title>
        <authorList>
            <person name="Ramsey A.R."/>
        </authorList>
    </citation>
    <scope>NUCLEOTIDE SEQUENCE [LARGE SCALE GENOMIC DNA]</scope>
    <source>
        <strain evidence="4 5">SB</strain>
    </source>
</reference>
<dbReference type="Pfam" id="PF13490">
    <property type="entry name" value="zf-HC2"/>
    <property type="match status" value="1"/>
</dbReference>
<dbReference type="InterPro" id="IPR041916">
    <property type="entry name" value="Anti_sigma_zinc_sf"/>
</dbReference>
<evidence type="ECO:0000313" key="4">
    <source>
        <dbReference type="EMBL" id="NMR19891.1"/>
    </source>
</evidence>
<keyword evidence="5" id="KW-1185">Reference proteome</keyword>
<keyword evidence="1" id="KW-0805">Transcription regulation</keyword>
<comment type="caution">
    <text evidence="4">The sequence shown here is derived from an EMBL/GenBank/DDBJ whole genome shotgun (WGS) entry which is preliminary data.</text>
</comment>
<proteinExistence type="predicted"/>
<protein>
    <submittedName>
        <fullName evidence="4">Zf-HC2 domain-containing protein</fullName>
    </submittedName>
</protein>